<dbReference type="Pfam" id="PF00530">
    <property type="entry name" value="SRCR"/>
    <property type="match status" value="1"/>
</dbReference>
<keyword evidence="4" id="KW-1185">Reference proteome</keyword>
<protein>
    <recommendedName>
        <fullName evidence="2">SRCR domain-containing protein</fullName>
    </recommendedName>
</protein>
<dbReference type="InterPro" id="IPR036772">
    <property type="entry name" value="SRCR-like_dom_sf"/>
</dbReference>
<evidence type="ECO:0000313" key="4">
    <source>
        <dbReference type="Proteomes" id="UP000075714"/>
    </source>
</evidence>
<evidence type="ECO:0000259" key="2">
    <source>
        <dbReference type="PROSITE" id="PS50287"/>
    </source>
</evidence>
<keyword evidence="1" id="KW-1015">Disulfide bond</keyword>
<dbReference type="InterPro" id="IPR001190">
    <property type="entry name" value="SRCR"/>
</dbReference>
<feature type="domain" description="SRCR" evidence="2">
    <location>
        <begin position="21"/>
        <end position="128"/>
    </location>
</feature>
<dbReference type="Proteomes" id="UP000075714">
    <property type="component" value="Unassembled WGS sequence"/>
</dbReference>
<dbReference type="PROSITE" id="PS50287">
    <property type="entry name" value="SRCR_2"/>
    <property type="match status" value="1"/>
</dbReference>
<dbReference type="AlphaFoldDB" id="A0A150H3P3"/>
<sequence length="146" mass="15273">MPEPPTPAYVQPPPHPAEGRVRLLFGSSPLDGVLVVSARGQWMLPLLPAAQIPLSRETARVVCRSMGAGLREAAWQPTDPFAYPWPELEGMPLESLSCAGGEASLTGCSMLPAPTPALDATPVAVACVQAGEEDKQNDMVGEKGTG</sequence>
<dbReference type="PRINTS" id="PR00258">
    <property type="entry name" value="SPERACTRCPTR"/>
</dbReference>
<gene>
    <name evidence="3" type="ORF">GPECTOR_1g155</name>
</gene>
<name>A0A150H3P3_GONPE</name>
<evidence type="ECO:0000256" key="1">
    <source>
        <dbReference type="ARBA" id="ARBA00023157"/>
    </source>
</evidence>
<dbReference type="GO" id="GO:0016020">
    <property type="term" value="C:membrane"/>
    <property type="evidence" value="ECO:0007669"/>
    <property type="project" value="InterPro"/>
</dbReference>
<dbReference type="EMBL" id="LSYV01000002">
    <property type="protein sequence ID" value="KXZ56180.1"/>
    <property type="molecule type" value="Genomic_DNA"/>
</dbReference>
<organism evidence="3 4">
    <name type="scientific">Gonium pectorale</name>
    <name type="common">Green alga</name>
    <dbReference type="NCBI Taxonomy" id="33097"/>
    <lineage>
        <taxon>Eukaryota</taxon>
        <taxon>Viridiplantae</taxon>
        <taxon>Chlorophyta</taxon>
        <taxon>core chlorophytes</taxon>
        <taxon>Chlorophyceae</taxon>
        <taxon>CS clade</taxon>
        <taxon>Chlamydomonadales</taxon>
        <taxon>Volvocaceae</taxon>
        <taxon>Gonium</taxon>
    </lineage>
</organism>
<dbReference type="SUPFAM" id="SSF56487">
    <property type="entry name" value="SRCR-like"/>
    <property type="match status" value="1"/>
</dbReference>
<accession>A0A150H3P3</accession>
<comment type="caution">
    <text evidence="3">The sequence shown here is derived from an EMBL/GenBank/DDBJ whole genome shotgun (WGS) entry which is preliminary data.</text>
</comment>
<dbReference type="Gene3D" id="3.10.250.10">
    <property type="entry name" value="SRCR-like domain"/>
    <property type="match status" value="1"/>
</dbReference>
<proteinExistence type="predicted"/>
<reference evidence="4" key="1">
    <citation type="journal article" date="2016" name="Nat. Commun.">
        <title>The Gonium pectorale genome demonstrates co-option of cell cycle regulation during the evolution of multicellularity.</title>
        <authorList>
            <person name="Hanschen E.R."/>
            <person name="Marriage T.N."/>
            <person name="Ferris P.J."/>
            <person name="Hamaji T."/>
            <person name="Toyoda A."/>
            <person name="Fujiyama A."/>
            <person name="Neme R."/>
            <person name="Noguchi H."/>
            <person name="Minakuchi Y."/>
            <person name="Suzuki M."/>
            <person name="Kawai-Toyooka H."/>
            <person name="Smith D.R."/>
            <person name="Sparks H."/>
            <person name="Anderson J."/>
            <person name="Bakaric R."/>
            <person name="Luria V."/>
            <person name="Karger A."/>
            <person name="Kirschner M.W."/>
            <person name="Durand P.M."/>
            <person name="Michod R.E."/>
            <person name="Nozaki H."/>
            <person name="Olson B.J."/>
        </authorList>
    </citation>
    <scope>NUCLEOTIDE SEQUENCE [LARGE SCALE GENOMIC DNA]</scope>
    <source>
        <strain evidence="4">NIES-2863</strain>
    </source>
</reference>
<evidence type="ECO:0000313" key="3">
    <source>
        <dbReference type="EMBL" id="KXZ56180.1"/>
    </source>
</evidence>